<proteinExistence type="predicted"/>
<sequence>MIDELHSDMDPIPFPLKPQHRRKSSTFGRKQSFPRLEQTSQGAQDKGDQEENEEEKPLFIPSESQTVFPYSQFETETPQHADGKSSDSEEEVLTAIANKVPRSQSQPSRYRKLSDFASQATNLFTQNLLRRTPSLLQNSSKKPDNRTDRLSQLYGKWGRKNSDDIESDDASGQDSDSDGSKTSHIPKSRKAGAAPKGRKSVG</sequence>
<protein>
    <submittedName>
        <fullName evidence="2">Uncharacterized protein</fullName>
    </submittedName>
</protein>
<reference evidence="2 3" key="1">
    <citation type="journal article" name="Sci. Rep.">
        <title>Telomere-to-telomere assembled and centromere annotated genomes of the two main subspecies of the button mushroom Agaricus bisporus reveal especially polymorphic chromosome ends.</title>
        <authorList>
            <person name="Sonnenberg A.S.M."/>
            <person name="Sedaghat-Telgerd N."/>
            <person name="Lavrijssen B."/>
            <person name="Ohm R.A."/>
            <person name="Hendrickx P.M."/>
            <person name="Scholtmeijer K."/>
            <person name="Baars J.J.P."/>
            <person name="van Peer A."/>
        </authorList>
    </citation>
    <scope>NUCLEOTIDE SEQUENCE [LARGE SCALE GENOMIC DNA]</scope>
    <source>
        <strain evidence="2 3">H119_p4</strain>
    </source>
</reference>
<feature type="compositionally biased region" description="Acidic residues" evidence="1">
    <location>
        <begin position="164"/>
        <end position="177"/>
    </location>
</feature>
<name>A0A8H7F8F9_AGABI</name>
<evidence type="ECO:0000313" key="2">
    <source>
        <dbReference type="EMBL" id="KAF7782648.1"/>
    </source>
</evidence>
<evidence type="ECO:0000256" key="1">
    <source>
        <dbReference type="SAM" id="MobiDB-lite"/>
    </source>
</evidence>
<feature type="region of interest" description="Disordered" evidence="1">
    <location>
        <begin position="128"/>
        <end position="202"/>
    </location>
</feature>
<dbReference type="AlphaFoldDB" id="A0A8H7F8F9"/>
<accession>A0A8H7F8F9</accession>
<gene>
    <name evidence="2" type="ORF">Agabi119p4_2024</name>
</gene>
<organism evidence="2 3">
    <name type="scientific">Agaricus bisporus var. burnettii</name>
    <dbReference type="NCBI Taxonomy" id="192524"/>
    <lineage>
        <taxon>Eukaryota</taxon>
        <taxon>Fungi</taxon>
        <taxon>Dikarya</taxon>
        <taxon>Basidiomycota</taxon>
        <taxon>Agaricomycotina</taxon>
        <taxon>Agaricomycetes</taxon>
        <taxon>Agaricomycetidae</taxon>
        <taxon>Agaricales</taxon>
        <taxon>Agaricineae</taxon>
        <taxon>Agaricaceae</taxon>
        <taxon>Agaricus</taxon>
    </lineage>
</organism>
<feature type="compositionally biased region" description="Basic and acidic residues" evidence="1">
    <location>
        <begin position="77"/>
        <end position="87"/>
    </location>
</feature>
<comment type="caution">
    <text evidence="2">The sequence shown here is derived from an EMBL/GenBank/DDBJ whole genome shotgun (WGS) entry which is preliminary data.</text>
</comment>
<dbReference type="EMBL" id="JABXXO010000003">
    <property type="protein sequence ID" value="KAF7782648.1"/>
    <property type="molecule type" value="Genomic_DNA"/>
</dbReference>
<feature type="region of interest" description="Disordered" evidence="1">
    <location>
        <begin position="1"/>
        <end position="91"/>
    </location>
</feature>
<dbReference type="Proteomes" id="UP000629468">
    <property type="component" value="Unassembled WGS sequence"/>
</dbReference>
<feature type="compositionally biased region" description="Polar residues" evidence="1">
    <location>
        <begin position="128"/>
        <end position="140"/>
    </location>
</feature>
<evidence type="ECO:0000313" key="3">
    <source>
        <dbReference type="Proteomes" id="UP000629468"/>
    </source>
</evidence>
<feature type="compositionally biased region" description="Polar residues" evidence="1">
    <location>
        <begin position="62"/>
        <end position="76"/>
    </location>
</feature>
<feature type="compositionally biased region" description="Basic residues" evidence="1">
    <location>
        <begin position="184"/>
        <end position="202"/>
    </location>
</feature>